<dbReference type="Pfam" id="PF06135">
    <property type="entry name" value="IreB"/>
    <property type="match status" value="1"/>
</dbReference>
<keyword evidence="3" id="KW-1185">Reference proteome</keyword>
<dbReference type="PANTHER" id="PTHR40067:SF1">
    <property type="entry name" value="UPF0297 PROTEIN YRZL"/>
    <property type="match status" value="1"/>
</dbReference>
<protein>
    <submittedName>
        <fullName evidence="2">IreB family regulatory phosphoprotein</fullName>
    </submittedName>
</protein>
<name>A0ABT3X3J0_9BACL</name>
<dbReference type="RefSeq" id="WP_267150560.1">
    <property type="nucleotide sequence ID" value="NZ_JAPMLT010000002.1"/>
</dbReference>
<comment type="similarity">
    <text evidence="1">Belongs to the UPF0297 family.</text>
</comment>
<accession>A0ABT3X3J0</accession>
<gene>
    <name evidence="2" type="ORF">OS242_05015</name>
</gene>
<dbReference type="InterPro" id="IPR009309">
    <property type="entry name" value="IreB"/>
</dbReference>
<comment type="caution">
    <text evidence="2">The sequence shown here is derived from an EMBL/GenBank/DDBJ whole genome shotgun (WGS) entry which is preliminary data.</text>
</comment>
<dbReference type="PANTHER" id="PTHR40067">
    <property type="entry name" value="UPF0297 PROTEIN YRZL"/>
    <property type="match status" value="1"/>
</dbReference>
<dbReference type="Proteomes" id="UP001208017">
    <property type="component" value="Unassembled WGS sequence"/>
</dbReference>
<dbReference type="EMBL" id="JAPMLT010000002">
    <property type="protein sequence ID" value="MCX7569314.1"/>
    <property type="molecule type" value="Genomic_DNA"/>
</dbReference>
<evidence type="ECO:0000313" key="2">
    <source>
        <dbReference type="EMBL" id="MCX7569314.1"/>
    </source>
</evidence>
<organism evidence="2 3">
    <name type="scientific">Tumebacillus lacus</name>
    <dbReference type="NCBI Taxonomy" id="2995335"/>
    <lineage>
        <taxon>Bacteria</taxon>
        <taxon>Bacillati</taxon>
        <taxon>Bacillota</taxon>
        <taxon>Bacilli</taxon>
        <taxon>Bacillales</taxon>
        <taxon>Alicyclobacillaceae</taxon>
        <taxon>Tumebacillus</taxon>
    </lineage>
</organism>
<evidence type="ECO:0000313" key="3">
    <source>
        <dbReference type="Proteomes" id="UP001208017"/>
    </source>
</evidence>
<evidence type="ECO:0000256" key="1">
    <source>
        <dbReference type="ARBA" id="ARBA00010888"/>
    </source>
</evidence>
<reference evidence="2 3" key="1">
    <citation type="submission" date="2022-11" db="EMBL/GenBank/DDBJ databases">
        <title>Study of microbial diversity in lake waters.</title>
        <authorList>
            <person name="Zhang J."/>
        </authorList>
    </citation>
    <scope>NUCLEOTIDE SEQUENCE [LARGE SCALE GENOMIC DNA]</scope>
    <source>
        <strain evidence="2 3">DT12</strain>
    </source>
</reference>
<sequence>MSNLDKTMIFRPDQESDLLLEIIEKVIPALKEQGYDPSRQLAGYIVTGESNYITSAHNARATMAKIDRLTAVEQILNDYLKLKGLS</sequence>
<proteinExistence type="inferred from homology"/>